<dbReference type="SMART" id="SM00357">
    <property type="entry name" value="CSP"/>
    <property type="match status" value="1"/>
</dbReference>
<dbReference type="Pfam" id="PF00313">
    <property type="entry name" value="CSD"/>
    <property type="match status" value="1"/>
</dbReference>
<keyword evidence="4" id="KW-1185">Reference proteome</keyword>
<gene>
    <name evidence="3" type="ORF">HMPREF9450_02315</name>
</gene>
<dbReference type="GeneID" id="92817019"/>
<feature type="domain" description="CSD" evidence="2">
    <location>
        <begin position="83"/>
        <end position="144"/>
    </location>
</feature>
<dbReference type="RefSeq" id="WP_009135121.1">
    <property type="nucleotide sequence ID" value="NZ_CP102250.1"/>
</dbReference>
<feature type="region of interest" description="Disordered" evidence="1">
    <location>
        <begin position="1"/>
        <end position="39"/>
    </location>
</feature>
<feature type="compositionally biased region" description="Basic and acidic residues" evidence="1">
    <location>
        <begin position="8"/>
        <end position="31"/>
    </location>
</feature>
<dbReference type="InterPro" id="IPR011129">
    <property type="entry name" value="CSD"/>
</dbReference>
<dbReference type="PROSITE" id="PS51857">
    <property type="entry name" value="CSD_2"/>
    <property type="match status" value="1"/>
</dbReference>
<dbReference type="EMBL" id="ADLD01000014">
    <property type="protein sequence ID" value="EHB91232.1"/>
    <property type="molecule type" value="Genomic_DNA"/>
</dbReference>
<dbReference type="eggNOG" id="COG1278">
    <property type="taxonomic scope" value="Bacteria"/>
</dbReference>
<sequence length="146" mass="16377">MAGSQSFGKRENEKKKQAKRLEKQKRKEERQAAGTSSFDDMIAYVDENGNFTNIPPEERKKETVKLEDIAIATPKKDEMEPEILKGRVEHFNEAKGYGFIKDLVSAEKYFFHVSSAPAGIAEGNTVTFETEKSARGMNAVSITLTK</sequence>
<dbReference type="InterPro" id="IPR002059">
    <property type="entry name" value="CSP_DNA-bd"/>
</dbReference>
<name>G5HBK5_9BACT</name>
<evidence type="ECO:0000313" key="4">
    <source>
        <dbReference type="Proteomes" id="UP000006008"/>
    </source>
</evidence>
<dbReference type="AlphaFoldDB" id="G5HBK5"/>
<dbReference type="GO" id="GO:0005829">
    <property type="term" value="C:cytosol"/>
    <property type="evidence" value="ECO:0007669"/>
    <property type="project" value="UniProtKB-ARBA"/>
</dbReference>
<evidence type="ECO:0000259" key="2">
    <source>
        <dbReference type="PROSITE" id="PS51857"/>
    </source>
</evidence>
<dbReference type="OrthoDB" id="1493235at2"/>
<dbReference type="Gene3D" id="2.40.50.140">
    <property type="entry name" value="Nucleic acid-binding proteins"/>
    <property type="match status" value="1"/>
</dbReference>
<dbReference type="PATRIC" id="fig|742725.3.peg.2385"/>
<dbReference type="HOGENOM" id="CLU_128058_0_0_10"/>
<reference evidence="3 4" key="1">
    <citation type="submission" date="2011-08" db="EMBL/GenBank/DDBJ databases">
        <title>The Genome Sequence of Alistipes indistinctus YIT 12060.</title>
        <authorList>
            <consortium name="The Broad Institute Genome Sequencing Platform"/>
            <person name="Earl A."/>
            <person name="Ward D."/>
            <person name="Feldgarden M."/>
            <person name="Gevers D."/>
            <person name="Morotomi M."/>
            <person name="Young S.K."/>
            <person name="Zeng Q."/>
            <person name="Gargeya S."/>
            <person name="Fitzgerald M."/>
            <person name="Haas B."/>
            <person name="Abouelleil A."/>
            <person name="Alvarado L."/>
            <person name="Arachchi H.M."/>
            <person name="Berlin A."/>
            <person name="Brown A."/>
            <person name="Chapman S.B."/>
            <person name="Chen Z."/>
            <person name="Dunbar C."/>
            <person name="Freedman E."/>
            <person name="Gearin G."/>
            <person name="Gellesch M."/>
            <person name="Goldberg J."/>
            <person name="Griggs A."/>
            <person name="Gujja S."/>
            <person name="Heiman D."/>
            <person name="Howarth C."/>
            <person name="Larson L."/>
            <person name="Lui A."/>
            <person name="MacDonald P.J.P."/>
            <person name="Montmayeur A."/>
            <person name="Murphy C."/>
            <person name="Neiman D."/>
            <person name="Pearson M."/>
            <person name="Priest M."/>
            <person name="Roberts A."/>
            <person name="Saif S."/>
            <person name="Shea T."/>
            <person name="Shenoy N."/>
            <person name="Sisk P."/>
            <person name="Stolte C."/>
            <person name="Sykes S."/>
            <person name="Wortman J."/>
            <person name="Nusbaum C."/>
            <person name="Birren B."/>
        </authorList>
    </citation>
    <scope>NUCLEOTIDE SEQUENCE [LARGE SCALE GENOMIC DNA]</scope>
    <source>
        <strain evidence="3 4">YIT 12060</strain>
    </source>
</reference>
<organism evidence="3 4">
    <name type="scientific">Alistipes indistinctus YIT 12060</name>
    <dbReference type="NCBI Taxonomy" id="742725"/>
    <lineage>
        <taxon>Bacteria</taxon>
        <taxon>Pseudomonadati</taxon>
        <taxon>Bacteroidota</taxon>
        <taxon>Bacteroidia</taxon>
        <taxon>Bacteroidales</taxon>
        <taxon>Rikenellaceae</taxon>
        <taxon>Alistipes</taxon>
    </lineage>
</organism>
<evidence type="ECO:0000256" key="1">
    <source>
        <dbReference type="SAM" id="MobiDB-lite"/>
    </source>
</evidence>
<dbReference type="InterPro" id="IPR012340">
    <property type="entry name" value="NA-bd_OB-fold"/>
</dbReference>
<dbReference type="CDD" id="cd04458">
    <property type="entry name" value="CSP_CDS"/>
    <property type="match status" value="1"/>
</dbReference>
<protein>
    <recommendedName>
        <fullName evidence="2">CSD domain-containing protein</fullName>
    </recommendedName>
</protein>
<dbReference type="GO" id="GO:0003676">
    <property type="term" value="F:nucleic acid binding"/>
    <property type="evidence" value="ECO:0007669"/>
    <property type="project" value="InterPro"/>
</dbReference>
<dbReference type="PRINTS" id="PR00050">
    <property type="entry name" value="COLDSHOCK"/>
</dbReference>
<accession>G5HBK5</accession>
<proteinExistence type="predicted"/>
<evidence type="ECO:0000313" key="3">
    <source>
        <dbReference type="EMBL" id="EHB91232.1"/>
    </source>
</evidence>
<dbReference type="SUPFAM" id="SSF50249">
    <property type="entry name" value="Nucleic acid-binding proteins"/>
    <property type="match status" value="1"/>
</dbReference>
<dbReference type="Proteomes" id="UP000006008">
    <property type="component" value="Unassembled WGS sequence"/>
</dbReference>
<dbReference type="STRING" id="742725.HMPREF9450_02315"/>
<comment type="caution">
    <text evidence="3">The sequence shown here is derived from an EMBL/GenBank/DDBJ whole genome shotgun (WGS) entry which is preliminary data.</text>
</comment>